<feature type="compositionally biased region" description="Gly residues" evidence="1">
    <location>
        <begin position="64"/>
        <end position="81"/>
    </location>
</feature>
<keyword evidence="2" id="KW-0413">Isomerase</keyword>
<organism evidence="2">
    <name type="scientific">uncultured Thermomicrobiales bacterium</name>
    <dbReference type="NCBI Taxonomy" id="1645740"/>
    <lineage>
        <taxon>Bacteria</taxon>
        <taxon>Pseudomonadati</taxon>
        <taxon>Thermomicrobiota</taxon>
        <taxon>Thermomicrobia</taxon>
        <taxon>Thermomicrobiales</taxon>
        <taxon>environmental samples</taxon>
    </lineage>
</organism>
<accession>A0A6J4V649</accession>
<proteinExistence type="predicted"/>
<reference evidence="2" key="1">
    <citation type="submission" date="2020-02" db="EMBL/GenBank/DDBJ databases">
        <authorList>
            <person name="Meier V. D."/>
        </authorList>
    </citation>
    <scope>NUCLEOTIDE SEQUENCE</scope>
    <source>
        <strain evidence="2">AVDCRST_MAG59</strain>
    </source>
</reference>
<dbReference type="AlphaFoldDB" id="A0A6J4V649"/>
<name>A0A6J4V649_9BACT</name>
<feature type="non-terminal residue" evidence="2">
    <location>
        <position position="95"/>
    </location>
</feature>
<gene>
    <name evidence="2" type="ORF">AVDCRST_MAG59-3329</name>
</gene>
<evidence type="ECO:0000313" key="2">
    <source>
        <dbReference type="EMBL" id="CAA9569214.1"/>
    </source>
</evidence>
<sequence>LRRRRRQRAGAGYRLPALRRAVQRDGSALVGPDAERRRPTARPRAGGRRPRRRQDAGPRRPGAAGSGRGVPGPATGPGNGRRPGRRRGGQDVGGV</sequence>
<feature type="non-terminal residue" evidence="2">
    <location>
        <position position="1"/>
    </location>
</feature>
<feature type="region of interest" description="Disordered" evidence="1">
    <location>
        <begin position="1"/>
        <end position="95"/>
    </location>
</feature>
<dbReference type="GO" id="GO:0034023">
    <property type="term" value="F:5-(carboxyamino)imidazole ribonucleotide mutase activity"/>
    <property type="evidence" value="ECO:0007669"/>
    <property type="project" value="UniProtKB-EC"/>
</dbReference>
<feature type="compositionally biased region" description="Basic residues" evidence="1">
    <location>
        <begin position="39"/>
        <end position="52"/>
    </location>
</feature>
<protein>
    <submittedName>
        <fullName evidence="2">N5-carboxyaminoimidazole ribonucleotide mutase</fullName>
        <ecNumber evidence="2">5.4.99.18</ecNumber>
    </submittedName>
</protein>
<evidence type="ECO:0000256" key="1">
    <source>
        <dbReference type="SAM" id="MobiDB-lite"/>
    </source>
</evidence>
<dbReference type="EC" id="5.4.99.18" evidence="2"/>
<dbReference type="EMBL" id="CADCWF010000235">
    <property type="protein sequence ID" value="CAA9569214.1"/>
    <property type="molecule type" value="Genomic_DNA"/>
</dbReference>